<reference evidence="1" key="1">
    <citation type="submission" date="2019-11" db="UniProtKB">
        <authorList>
            <consortium name="WormBaseParasite"/>
        </authorList>
    </citation>
    <scope>IDENTIFICATION</scope>
</reference>
<sequence length="113" mass="13020">MICWSSTENASCVLRIFLAKNSKAQRQRIGLAHRGAIFLRPCASKLYNVNYLSPRMKKISTRDMASLANHKPKRNLWRRSSESITPATPLIIYCSSFVSAYLRMPLERRETED</sequence>
<proteinExistence type="predicted"/>
<evidence type="ECO:0000313" key="1">
    <source>
        <dbReference type="WBParaSite" id="MCU_003915-RA"/>
    </source>
</evidence>
<organism evidence="1">
    <name type="scientific">Mesocestoides corti</name>
    <name type="common">Flatworm</name>
    <dbReference type="NCBI Taxonomy" id="53468"/>
    <lineage>
        <taxon>Eukaryota</taxon>
        <taxon>Metazoa</taxon>
        <taxon>Spiralia</taxon>
        <taxon>Lophotrochozoa</taxon>
        <taxon>Platyhelminthes</taxon>
        <taxon>Cestoda</taxon>
        <taxon>Eucestoda</taxon>
        <taxon>Cyclophyllidea</taxon>
        <taxon>Mesocestoididae</taxon>
        <taxon>Mesocestoides</taxon>
    </lineage>
</organism>
<dbReference type="WBParaSite" id="MCU_003915-RA">
    <property type="protein sequence ID" value="MCU_003915-RA"/>
    <property type="gene ID" value="MCU_003915"/>
</dbReference>
<accession>A0A5K3EXI1</accession>
<name>A0A5K3EXI1_MESCO</name>
<dbReference type="AlphaFoldDB" id="A0A5K3EXI1"/>
<protein>
    <submittedName>
        <fullName evidence="1">Uncharacterized protein</fullName>
    </submittedName>
</protein>